<organism evidence="3 4">
    <name type="scientific">Massariosphaeria phaeospora</name>
    <dbReference type="NCBI Taxonomy" id="100035"/>
    <lineage>
        <taxon>Eukaryota</taxon>
        <taxon>Fungi</taxon>
        <taxon>Dikarya</taxon>
        <taxon>Ascomycota</taxon>
        <taxon>Pezizomycotina</taxon>
        <taxon>Dothideomycetes</taxon>
        <taxon>Pleosporomycetidae</taxon>
        <taxon>Pleosporales</taxon>
        <taxon>Pleosporales incertae sedis</taxon>
        <taxon>Massariosphaeria</taxon>
    </lineage>
</organism>
<sequence length="208" mass="21397">MAPCTLLHTSALFFLLGIASATPSPHFSALPSHYSHTLNYAHAITPNAYSSHPYPTPIPIPIPPPNYPLSNCSCHLHPHPHAPSRPSTTSTSTIRLPSVHIAPSEHQNGTLYHSPTLSCETGASTSTGSVAVTVVTDGLSVVSRTTDGASMTTTTSLAGQQTQTPSTTTGRSEPLFTGTAVAARGGGVSGPVWVWGVGVLVGGVVGWS</sequence>
<keyword evidence="2" id="KW-0732">Signal</keyword>
<evidence type="ECO:0000256" key="2">
    <source>
        <dbReference type="SAM" id="SignalP"/>
    </source>
</evidence>
<evidence type="ECO:0000313" key="3">
    <source>
        <dbReference type="EMBL" id="KAF2867170.1"/>
    </source>
</evidence>
<accession>A0A7C8I7I6</accession>
<name>A0A7C8I7I6_9PLEO</name>
<protein>
    <submittedName>
        <fullName evidence="3">Uncharacterized protein</fullName>
    </submittedName>
</protein>
<evidence type="ECO:0000313" key="4">
    <source>
        <dbReference type="Proteomes" id="UP000481861"/>
    </source>
</evidence>
<reference evidence="3 4" key="1">
    <citation type="submission" date="2020-01" db="EMBL/GenBank/DDBJ databases">
        <authorList>
            <consortium name="DOE Joint Genome Institute"/>
            <person name="Haridas S."/>
            <person name="Albert R."/>
            <person name="Binder M."/>
            <person name="Bloem J."/>
            <person name="Labutti K."/>
            <person name="Salamov A."/>
            <person name="Andreopoulos B."/>
            <person name="Baker S.E."/>
            <person name="Barry K."/>
            <person name="Bills G."/>
            <person name="Bluhm B.H."/>
            <person name="Cannon C."/>
            <person name="Castanera R."/>
            <person name="Culley D.E."/>
            <person name="Daum C."/>
            <person name="Ezra D."/>
            <person name="Gonzalez J.B."/>
            <person name="Henrissat B."/>
            <person name="Kuo A."/>
            <person name="Liang C."/>
            <person name="Lipzen A."/>
            <person name="Lutzoni F."/>
            <person name="Magnuson J."/>
            <person name="Mondo S."/>
            <person name="Nolan M."/>
            <person name="Ohm R."/>
            <person name="Pangilinan J."/>
            <person name="Park H.-J.H."/>
            <person name="Ramirez L."/>
            <person name="Alfaro M."/>
            <person name="Sun H."/>
            <person name="Tritt A."/>
            <person name="Yoshinaga Y."/>
            <person name="Zwiers L.-H.L."/>
            <person name="Turgeon B.G."/>
            <person name="Goodwin S.B."/>
            <person name="Spatafora J.W."/>
            <person name="Crous P.W."/>
            <person name="Grigoriev I.V."/>
        </authorList>
    </citation>
    <scope>NUCLEOTIDE SEQUENCE [LARGE SCALE GENOMIC DNA]</scope>
    <source>
        <strain evidence="3 4">CBS 611.86</strain>
    </source>
</reference>
<gene>
    <name evidence="3" type="ORF">BDV95DRAFT_598295</name>
</gene>
<feature type="chain" id="PRO_5028914825" evidence="2">
    <location>
        <begin position="22"/>
        <end position="208"/>
    </location>
</feature>
<dbReference type="AlphaFoldDB" id="A0A7C8I7I6"/>
<evidence type="ECO:0000256" key="1">
    <source>
        <dbReference type="SAM" id="MobiDB-lite"/>
    </source>
</evidence>
<feature type="signal peptide" evidence="2">
    <location>
        <begin position="1"/>
        <end position="21"/>
    </location>
</feature>
<dbReference type="Proteomes" id="UP000481861">
    <property type="component" value="Unassembled WGS sequence"/>
</dbReference>
<keyword evidence="4" id="KW-1185">Reference proteome</keyword>
<feature type="compositionally biased region" description="Low complexity" evidence="1">
    <location>
        <begin position="146"/>
        <end position="169"/>
    </location>
</feature>
<proteinExistence type="predicted"/>
<feature type="region of interest" description="Disordered" evidence="1">
    <location>
        <begin position="146"/>
        <end position="173"/>
    </location>
</feature>
<dbReference type="EMBL" id="JAADJZ010000024">
    <property type="protein sequence ID" value="KAF2867170.1"/>
    <property type="molecule type" value="Genomic_DNA"/>
</dbReference>
<comment type="caution">
    <text evidence="3">The sequence shown here is derived from an EMBL/GenBank/DDBJ whole genome shotgun (WGS) entry which is preliminary data.</text>
</comment>